<evidence type="ECO:0000256" key="7">
    <source>
        <dbReference type="ARBA" id="ARBA00022989"/>
    </source>
</evidence>
<comment type="pathway">
    <text evidence="2">Lipid metabolism; sphingolipid metabolism.</text>
</comment>
<keyword evidence="11" id="KW-1185">Reference proteome</keyword>
<evidence type="ECO:0000313" key="10">
    <source>
        <dbReference type="EMBL" id="GGO36218.1"/>
    </source>
</evidence>
<reference evidence="10 11" key="1">
    <citation type="journal article" date="2014" name="Int. J. Syst. Evol. Microbiol.">
        <title>Complete genome sequence of Corynebacterium casei LMG S-19264T (=DSM 44701T), isolated from a smear-ripened cheese.</title>
        <authorList>
            <consortium name="US DOE Joint Genome Institute (JGI-PGF)"/>
            <person name="Walter F."/>
            <person name="Albersmeier A."/>
            <person name="Kalinowski J."/>
            <person name="Ruckert C."/>
        </authorList>
    </citation>
    <scope>NUCLEOTIDE SEQUENCE [LARGE SCALE GENOMIC DNA]</scope>
    <source>
        <strain evidence="10 11">CGMCC 1.7029</strain>
    </source>
</reference>
<evidence type="ECO:0000256" key="2">
    <source>
        <dbReference type="ARBA" id="ARBA00004760"/>
    </source>
</evidence>
<dbReference type="PANTHER" id="PTHR12726">
    <property type="entry name" value="CERAMIDE GLUCOSYLTRANSFERASE"/>
    <property type="match status" value="1"/>
</dbReference>
<evidence type="ECO:0000256" key="6">
    <source>
        <dbReference type="ARBA" id="ARBA00022692"/>
    </source>
</evidence>
<comment type="caution">
    <text evidence="10">The sequence shown here is derived from an EMBL/GenBank/DDBJ whole genome shotgun (WGS) entry which is preliminary data.</text>
</comment>
<comment type="subcellular location">
    <subcellularLocation>
        <location evidence="1">Membrane</location>
        <topology evidence="1">Multi-pass membrane protein</topology>
    </subcellularLocation>
</comment>
<evidence type="ECO:0000313" key="11">
    <source>
        <dbReference type="Proteomes" id="UP000598196"/>
    </source>
</evidence>
<evidence type="ECO:0000256" key="1">
    <source>
        <dbReference type="ARBA" id="ARBA00004141"/>
    </source>
</evidence>
<keyword evidence="5" id="KW-0808">Transferase</keyword>
<keyword evidence="7 9" id="KW-1133">Transmembrane helix</keyword>
<keyword evidence="8 9" id="KW-0472">Membrane</keyword>
<comment type="pathway">
    <text evidence="3">Sphingolipid metabolism.</text>
</comment>
<dbReference type="Pfam" id="PF13506">
    <property type="entry name" value="Glyco_transf_21"/>
    <property type="match status" value="1"/>
</dbReference>
<dbReference type="EMBL" id="BMLP01000007">
    <property type="protein sequence ID" value="GGO36218.1"/>
    <property type="molecule type" value="Genomic_DNA"/>
</dbReference>
<dbReference type="InterPro" id="IPR029044">
    <property type="entry name" value="Nucleotide-diphossugar_trans"/>
</dbReference>
<keyword evidence="6 9" id="KW-0812">Transmembrane</keyword>
<dbReference type="Proteomes" id="UP000598196">
    <property type="component" value="Unassembled WGS sequence"/>
</dbReference>
<name>A0A917YNF0_9RHOB</name>
<dbReference type="CDD" id="cd02520">
    <property type="entry name" value="Glucosylceramide_synthase"/>
    <property type="match status" value="1"/>
</dbReference>
<feature type="transmembrane region" description="Helical" evidence="9">
    <location>
        <begin position="6"/>
        <end position="25"/>
    </location>
</feature>
<dbReference type="Gene3D" id="3.90.550.10">
    <property type="entry name" value="Spore Coat Polysaccharide Biosynthesis Protein SpsA, Chain A"/>
    <property type="match status" value="1"/>
</dbReference>
<evidence type="ECO:0000256" key="3">
    <source>
        <dbReference type="ARBA" id="ARBA00004991"/>
    </source>
</evidence>
<protein>
    <submittedName>
        <fullName evidence="10">Ceramide glucosyltransferase</fullName>
    </submittedName>
</protein>
<evidence type="ECO:0000256" key="5">
    <source>
        <dbReference type="ARBA" id="ARBA00022679"/>
    </source>
</evidence>
<dbReference type="GO" id="GO:0016020">
    <property type="term" value="C:membrane"/>
    <property type="evidence" value="ECO:0007669"/>
    <property type="project" value="UniProtKB-SubCell"/>
</dbReference>
<evidence type="ECO:0000256" key="8">
    <source>
        <dbReference type="ARBA" id="ARBA00023136"/>
    </source>
</evidence>
<dbReference type="GO" id="GO:0008120">
    <property type="term" value="F:ceramide glucosyltransferase activity"/>
    <property type="evidence" value="ECO:0007669"/>
    <property type="project" value="TreeGrafter"/>
</dbReference>
<evidence type="ECO:0000256" key="4">
    <source>
        <dbReference type="ARBA" id="ARBA00022676"/>
    </source>
</evidence>
<dbReference type="InterPro" id="IPR025993">
    <property type="entry name" value="Ceramide_glucosylTrfase"/>
</dbReference>
<dbReference type="AlphaFoldDB" id="A0A917YNF0"/>
<dbReference type="SUPFAM" id="SSF53448">
    <property type="entry name" value="Nucleotide-diphospho-sugar transferases"/>
    <property type="match status" value="1"/>
</dbReference>
<dbReference type="OrthoDB" id="9814255at2"/>
<keyword evidence="4" id="KW-0328">Glycosyltransferase</keyword>
<proteinExistence type="predicted"/>
<dbReference type="PANTHER" id="PTHR12726:SF0">
    <property type="entry name" value="CERAMIDE GLUCOSYLTRANSFERASE"/>
    <property type="match status" value="1"/>
</dbReference>
<accession>A0A917YNF0</accession>
<organism evidence="10 11">
    <name type="scientific">Gemmobacter aquaticus</name>
    <dbReference type="NCBI Taxonomy" id="490185"/>
    <lineage>
        <taxon>Bacteria</taxon>
        <taxon>Pseudomonadati</taxon>
        <taxon>Pseudomonadota</taxon>
        <taxon>Alphaproteobacteria</taxon>
        <taxon>Rhodobacterales</taxon>
        <taxon>Paracoccaceae</taxon>
        <taxon>Gemmobacter</taxon>
    </lineage>
</organism>
<dbReference type="GO" id="GO:0006679">
    <property type="term" value="P:glucosylceramide biosynthetic process"/>
    <property type="evidence" value="ECO:0007669"/>
    <property type="project" value="TreeGrafter"/>
</dbReference>
<dbReference type="RefSeq" id="WP_146287685.1">
    <property type="nucleotide sequence ID" value="NZ_BMLP01000007.1"/>
</dbReference>
<evidence type="ECO:0000256" key="9">
    <source>
        <dbReference type="SAM" id="Phobius"/>
    </source>
</evidence>
<gene>
    <name evidence="10" type="ORF">GCM10010991_29820</name>
</gene>
<sequence length="378" mass="40753">MILWTIAIFGGLLLLAHWVSTLMVMRRLRRAPEVAEPAAGWPRITLLRPVCGLDPQDRQSFASSFSQTYPDWELIFCVAHPDDPAIPVLRELIAAHPHVPAQLLIGETRLTGNPKLNNLLKGWDAATGSFVAMSDCNVLLPTDYLRQLAARWRPDTGLVSAPPLATQPSGLWAAVEAAFLNGNQARLQLAADCLGAGFAQGKTLMWRKADLDAVGGLPALARDLAEDVACTKVAHAMGRKVHLTTRPFPQPIGQRSAGAVWARQLRWSKVRRAGFPGMFLLEPLNGPLIPFAALALPVLSGAAPAAALIALPALWYLPEWALARAGGWRFGGIDLCAAVIRDALLPALWCASLGRQGFDWRGTAMAASEARNDAMPTV</sequence>